<reference evidence="1" key="1">
    <citation type="submission" date="2022-08" db="EMBL/GenBank/DDBJ databases">
        <title>Genome Sequence of Fusarium decemcellulare.</title>
        <authorList>
            <person name="Buettner E."/>
        </authorList>
    </citation>
    <scope>NUCLEOTIDE SEQUENCE</scope>
    <source>
        <strain evidence="1">Babe19</strain>
    </source>
</reference>
<proteinExistence type="predicted"/>
<dbReference type="Proteomes" id="UP001148629">
    <property type="component" value="Unassembled WGS sequence"/>
</dbReference>
<dbReference type="EMBL" id="JANRMS010000046">
    <property type="protein sequence ID" value="KAJ3548516.1"/>
    <property type="molecule type" value="Genomic_DNA"/>
</dbReference>
<comment type="caution">
    <text evidence="1">The sequence shown here is derived from an EMBL/GenBank/DDBJ whole genome shotgun (WGS) entry which is preliminary data.</text>
</comment>
<evidence type="ECO:0000313" key="1">
    <source>
        <dbReference type="EMBL" id="KAJ3548516.1"/>
    </source>
</evidence>
<organism evidence="1 2">
    <name type="scientific">Fusarium decemcellulare</name>
    <dbReference type="NCBI Taxonomy" id="57161"/>
    <lineage>
        <taxon>Eukaryota</taxon>
        <taxon>Fungi</taxon>
        <taxon>Dikarya</taxon>
        <taxon>Ascomycota</taxon>
        <taxon>Pezizomycotina</taxon>
        <taxon>Sordariomycetes</taxon>
        <taxon>Hypocreomycetidae</taxon>
        <taxon>Hypocreales</taxon>
        <taxon>Nectriaceae</taxon>
        <taxon>Fusarium</taxon>
        <taxon>Fusarium decemcellulare species complex</taxon>
    </lineage>
</organism>
<accession>A0ACC1SXS4</accession>
<gene>
    <name evidence="1" type="ORF">NM208_g969</name>
</gene>
<keyword evidence="2" id="KW-1185">Reference proteome</keyword>
<evidence type="ECO:0000313" key="2">
    <source>
        <dbReference type="Proteomes" id="UP001148629"/>
    </source>
</evidence>
<protein>
    <submittedName>
        <fullName evidence="1">Uncharacterized protein</fullName>
    </submittedName>
</protein>
<name>A0ACC1SXS4_9HYPO</name>
<sequence>MASPSSFDQLDHSKLFKAPVSNKEESMMQEELTLLCMLDHHERIKDLPPQSWYWVKHRDWIAKQIESARKGNYGIARNVPHLLCLTQKERQTEIMRLRAELVKLPRGPMATGVARVRDNCEALFTGKADPLSLLLRGNTLTRIYDVGSFDHSDFMQAFSQAKPNLKVLEVGAGTGGTTAKFLKELRSYERYTFSDLSAGFFPRARQRFSYANGMDFKAFDVSKSPASQGLDLAFYDLVIAPQVLHATPSLRETLSNVRSLLLPGGYLVLTETSTEGRTTHYFFGIFEGWWLGEADGRTDGPCVSPERWDKELRAAGFSGVDQCVMDADAPFNFCALMVSRAV</sequence>